<dbReference type="InterPro" id="IPR010314">
    <property type="entry name" value="E3_Ub_ligase_DUF913"/>
</dbReference>
<gene>
    <name evidence="3" type="ORF">TSPGSL018_29650</name>
</gene>
<sequence length="435" mass="47208">MQALVAFVRKTHGSGGRWHGDPALNARLLAMMQGWGGKEEGLELVKCVTASGETELRPLMEQACTLHFEFYRVPSANGTGAEAGQQVIHVPGLHRIQEGEASILRQLVAQFDVPLENRFGLLCRLRVALQFASLSGRQYLVKLRLMALYVLFQSNPLPEETATFFAKEPEFVDELVGMLQAGPELPEELRMLTLRALAVQLLDRSRHASIISSISIGGQGGLLSLMMHKAVASVSSEAARDPSHDRRTPLVEGGYSLQTCEALLSLIGILVASTAGCNALSEAGMLPALMPLLEDLNSSHLTLVSNAVRIMEAFMDFSPSASSLFRELGGLSILINRLKCEVEIDYTQNDSAAFGTNKDSALPYQRRVLLKSLLRAVALASYAPSSGTAVRPEEGDAQKLYACLSSMMLRGREFGGTLFALTASVMTELIHHDPL</sequence>
<feature type="non-terminal residue" evidence="3">
    <location>
        <position position="435"/>
    </location>
</feature>
<dbReference type="AlphaFoldDB" id="A0A061RRJ5"/>
<dbReference type="Pfam" id="PF06012">
    <property type="entry name" value="DUF908"/>
    <property type="match status" value="1"/>
</dbReference>
<feature type="domain" description="DUF908" evidence="1">
    <location>
        <begin position="81"/>
        <end position="232"/>
    </location>
</feature>
<evidence type="ECO:0000259" key="2">
    <source>
        <dbReference type="Pfam" id="PF06025"/>
    </source>
</evidence>
<feature type="domain" description="DUF913" evidence="2">
    <location>
        <begin position="306"/>
        <end position="434"/>
    </location>
</feature>
<dbReference type="Gene3D" id="1.25.10.10">
    <property type="entry name" value="Leucine-rich Repeat Variant"/>
    <property type="match status" value="1"/>
</dbReference>
<dbReference type="InterPro" id="IPR010309">
    <property type="entry name" value="E3_Ub_ligase_DUF908"/>
</dbReference>
<organism evidence="3">
    <name type="scientific">Tetraselmis sp. GSL018</name>
    <dbReference type="NCBI Taxonomy" id="582737"/>
    <lineage>
        <taxon>Eukaryota</taxon>
        <taxon>Viridiplantae</taxon>
        <taxon>Chlorophyta</taxon>
        <taxon>core chlorophytes</taxon>
        <taxon>Chlorodendrophyceae</taxon>
        <taxon>Chlorodendrales</taxon>
        <taxon>Chlorodendraceae</taxon>
        <taxon>Tetraselmis</taxon>
    </lineage>
</organism>
<accession>A0A061RRJ5</accession>
<dbReference type="InterPro" id="IPR011989">
    <property type="entry name" value="ARM-like"/>
</dbReference>
<protein>
    <submittedName>
        <fullName evidence="3">E3 ubiquitin-protein ligase upl1-like</fullName>
    </submittedName>
</protein>
<dbReference type="InterPro" id="IPR016024">
    <property type="entry name" value="ARM-type_fold"/>
</dbReference>
<name>A0A061RRJ5_9CHLO</name>
<reference evidence="3" key="1">
    <citation type="submission" date="2014-05" db="EMBL/GenBank/DDBJ databases">
        <title>The transcriptome of the halophilic microalga Tetraselmis sp. GSL018 isolated from the Great Salt Lake, Utah.</title>
        <authorList>
            <person name="Jinkerson R.E."/>
            <person name="D'Adamo S."/>
            <person name="Posewitz M.C."/>
        </authorList>
    </citation>
    <scope>NUCLEOTIDE SEQUENCE</scope>
    <source>
        <strain evidence="3">GSL018</strain>
    </source>
</reference>
<dbReference type="SUPFAM" id="SSF48371">
    <property type="entry name" value="ARM repeat"/>
    <property type="match status" value="1"/>
</dbReference>
<proteinExistence type="predicted"/>
<evidence type="ECO:0000259" key="1">
    <source>
        <dbReference type="Pfam" id="PF06012"/>
    </source>
</evidence>
<evidence type="ECO:0000313" key="3">
    <source>
        <dbReference type="EMBL" id="JAC73136.1"/>
    </source>
</evidence>
<dbReference type="Pfam" id="PF06025">
    <property type="entry name" value="DUF913"/>
    <property type="match status" value="1"/>
</dbReference>
<dbReference type="EMBL" id="GBEZ01012787">
    <property type="protein sequence ID" value="JAC73136.1"/>
    <property type="molecule type" value="Transcribed_RNA"/>
</dbReference>